<evidence type="ECO:0000313" key="4">
    <source>
        <dbReference type="Proteomes" id="UP000638313"/>
    </source>
</evidence>
<gene>
    <name evidence="3" type="ORF">GCM10010218_58530</name>
</gene>
<evidence type="ECO:0000259" key="2">
    <source>
        <dbReference type="Pfam" id="PF00288"/>
    </source>
</evidence>
<keyword evidence="4" id="KW-1185">Reference proteome</keyword>
<keyword evidence="1" id="KW-0808">Transferase</keyword>
<dbReference type="InterPro" id="IPR006204">
    <property type="entry name" value="GHMP_kinase_N_dom"/>
</dbReference>
<accession>A0A919B9W1</accession>
<dbReference type="RefSeq" id="WP_190132772.1">
    <property type="nucleotide sequence ID" value="NZ_BNBD01000018.1"/>
</dbReference>
<dbReference type="PIRSF" id="PIRSF033887">
    <property type="entry name" value="PduX"/>
    <property type="match status" value="1"/>
</dbReference>
<feature type="domain" description="GHMP kinase N-terminal" evidence="2">
    <location>
        <begin position="70"/>
        <end position="128"/>
    </location>
</feature>
<dbReference type="InterPro" id="IPR020568">
    <property type="entry name" value="Ribosomal_Su5_D2-typ_SF"/>
</dbReference>
<organism evidence="3 4">
    <name type="scientific">Streptomyces mashuensis</name>
    <dbReference type="NCBI Taxonomy" id="33904"/>
    <lineage>
        <taxon>Bacteria</taxon>
        <taxon>Bacillati</taxon>
        <taxon>Actinomycetota</taxon>
        <taxon>Actinomycetes</taxon>
        <taxon>Kitasatosporales</taxon>
        <taxon>Streptomycetaceae</taxon>
        <taxon>Streptomyces</taxon>
    </lineage>
</organism>
<evidence type="ECO:0000256" key="1">
    <source>
        <dbReference type="ARBA" id="ARBA00022777"/>
    </source>
</evidence>
<protein>
    <recommendedName>
        <fullName evidence="2">GHMP kinase N-terminal domain-containing protein</fullName>
    </recommendedName>
</protein>
<comment type="caution">
    <text evidence="3">The sequence shown here is derived from an EMBL/GenBank/DDBJ whole genome shotgun (WGS) entry which is preliminary data.</text>
</comment>
<dbReference type="GO" id="GO:0005524">
    <property type="term" value="F:ATP binding"/>
    <property type="evidence" value="ECO:0007669"/>
    <property type="project" value="InterPro"/>
</dbReference>
<dbReference type="Gene3D" id="3.30.230.10">
    <property type="match status" value="1"/>
</dbReference>
<reference evidence="3" key="1">
    <citation type="journal article" date="2014" name="Int. J. Syst. Evol. Microbiol.">
        <title>Complete genome sequence of Corynebacterium casei LMG S-19264T (=DSM 44701T), isolated from a smear-ripened cheese.</title>
        <authorList>
            <consortium name="US DOE Joint Genome Institute (JGI-PGF)"/>
            <person name="Walter F."/>
            <person name="Albersmeier A."/>
            <person name="Kalinowski J."/>
            <person name="Ruckert C."/>
        </authorList>
    </citation>
    <scope>NUCLEOTIDE SEQUENCE</scope>
    <source>
        <strain evidence="3">JCM 4059</strain>
    </source>
</reference>
<proteinExistence type="predicted"/>
<name>A0A919B9W1_9ACTN</name>
<dbReference type="GO" id="GO:0016301">
    <property type="term" value="F:kinase activity"/>
    <property type="evidence" value="ECO:0007669"/>
    <property type="project" value="UniProtKB-KW"/>
</dbReference>
<evidence type="ECO:0000313" key="3">
    <source>
        <dbReference type="EMBL" id="GHF69397.1"/>
    </source>
</evidence>
<dbReference type="InterPro" id="IPR014721">
    <property type="entry name" value="Ribsml_uS5_D2-typ_fold_subgr"/>
</dbReference>
<dbReference type="InterPro" id="IPR012363">
    <property type="entry name" value="PduX"/>
</dbReference>
<dbReference type="AlphaFoldDB" id="A0A919B9W1"/>
<dbReference type="Pfam" id="PF00288">
    <property type="entry name" value="GHMP_kinases_N"/>
    <property type="match status" value="1"/>
</dbReference>
<dbReference type="Proteomes" id="UP000638313">
    <property type="component" value="Unassembled WGS sequence"/>
</dbReference>
<dbReference type="EMBL" id="BNBD01000018">
    <property type="protein sequence ID" value="GHF69397.1"/>
    <property type="molecule type" value="Genomic_DNA"/>
</dbReference>
<dbReference type="SUPFAM" id="SSF54211">
    <property type="entry name" value="Ribosomal protein S5 domain 2-like"/>
    <property type="match status" value="1"/>
</dbReference>
<sequence>MGRAWVAGHHGEFLQGVFPDGRSLRRGLVSVPCSLYCSEATFTASDEPVVTVEPAWKAKAHRASVLALGELGRPAQGGRLLIRENIPPSRGFGSSTSDVLAAIGAVQDAVGGTLPTSVVSRLAVHAETASDSLMFGSQVVLFAHREGEVIEDFGVPAPPLEVIGFGTSGDGRGVDTLALRPARYSAWEIEAFRTLRVMLRRAVRDQDPELLGRVSTTSARLNQRHLPVRDFDRLEALARQAGAVGLQVAHSGDVAGLLFHPDAPDAQGRLETGSALLKRHGITDQWRFRTDK</sequence>
<reference evidence="3" key="2">
    <citation type="submission" date="2020-09" db="EMBL/GenBank/DDBJ databases">
        <authorList>
            <person name="Sun Q."/>
            <person name="Ohkuma M."/>
        </authorList>
    </citation>
    <scope>NUCLEOTIDE SEQUENCE</scope>
    <source>
        <strain evidence="3">JCM 4059</strain>
    </source>
</reference>
<keyword evidence="1" id="KW-0418">Kinase</keyword>